<dbReference type="InterPro" id="IPR016163">
    <property type="entry name" value="Ald_DH_C"/>
</dbReference>
<dbReference type="GO" id="GO:0009450">
    <property type="term" value="P:gamma-aminobutyric acid catabolic process"/>
    <property type="evidence" value="ECO:0007669"/>
    <property type="project" value="TreeGrafter"/>
</dbReference>
<comment type="caution">
    <text evidence="6">The sequence shown here is derived from an EMBL/GenBank/DDBJ whole genome shotgun (WGS) entry which is preliminary data.</text>
</comment>
<dbReference type="Pfam" id="PF00171">
    <property type="entry name" value="Aldedh"/>
    <property type="match status" value="1"/>
</dbReference>
<evidence type="ECO:0000313" key="9">
    <source>
        <dbReference type="Proteomes" id="UP000268291"/>
    </source>
</evidence>
<dbReference type="InterPro" id="IPR016162">
    <property type="entry name" value="Ald_DH_N"/>
</dbReference>
<evidence type="ECO:0000256" key="4">
    <source>
        <dbReference type="RuleBase" id="RU003345"/>
    </source>
</evidence>
<comment type="similarity">
    <text evidence="1 4">Belongs to the aldehyde dehydrogenase family.</text>
</comment>
<dbReference type="AlphaFoldDB" id="A0A2P8GST9"/>
<dbReference type="FunFam" id="3.40.605.10:FF:000007">
    <property type="entry name" value="NAD/NADP-dependent betaine aldehyde dehydrogenase"/>
    <property type="match status" value="1"/>
</dbReference>
<evidence type="ECO:0000313" key="6">
    <source>
        <dbReference type="EMBL" id="PSL37038.1"/>
    </source>
</evidence>
<dbReference type="PANTHER" id="PTHR43353">
    <property type="entry name" value="SUCCINATE-SEMIALDEHYDE DEHYDROGENASE, MITOCHONDRIAL"/>
    <property type="match status" value="1"/>
</dbReference>
<dbReference type="Proteomes" id="UP000241203">
    <property type="component" value="Unassembled WGS sequence"/>
</dbReference>
<gene>
    <name evidence="6" type="ORF">CLV49_0644</name>
    <name evidence="7" type="ORF">ELQ93_17385</name>
</gene>
<dbReference type="FunFam" id="3.40.309.10:FF:000004">
    <property type="entry name" value="Succinate-semialdehyde dehydrogenase I"/>
    <property type="match status" value="1"/>
</dbReference>
<dbReference type="InterPro" id="IPR015590">
    <property type="entry name" value="Aldehyde_DH_dom"/>
</dbReference>
<dbReference type="EMBL" id="PYAU01000001">
    <property type="protein sequence ID" value="PSL37038.1"/>
    <property type="molecule type" value="Genomic_DNA"/>
</dbReference>
<dbReference type="GO" id="GO:0004777">
    <property type="term" value="F:succinate-semialdehyde dehydrogenase (NAD+) activity"/>
    <property type="evidence" value="ECO:0007669"/>
    <property type="project" value="TreeGrafter"/>
</dbReference>
<evidence type="ECO:0000313" key="7">
    <source>
        <dbReference type="EMBL" id="RUQ81805.1"/>
    </source>
</evidence>
<sequence>MTTEQDLLASIPTGLYIGGEWRDAEGGKTFDVTDPSTGKTILAIADASAADGMAALDAAVAAQAEWAATAPRTRSNILRKAFDLLQERKEDVALLMTLEMGKPLAESRGEVGYGGEFLRWFSEEAVRISGRYGLNPEGTGHMIVSQLPVGPCYFITPWNFPLAMATRKIAPALAAGCTVVVKPAALTPLTTIAFVKILEEAGLPKGVVNVVQTTSSGAVSEPIIADPRLRKLSFTGSTPVGKKLIAQAAEGVLRTSMELGGNAPFVVFGDADLDKAVDGAIAAKFRNIGQACTAANRFIVHASVADEFARRVTERVKGFGVGRGTEDGVTIGPMIDEKAVGKAGELVDDAVSKGATVTTGGKPIDRDGTFFEPTVVTGVTADAQILREEIFGPVLAIATFEDEDEAVRLANDTEYGLVSYVFTESLARGHRMIERLETGMMGLNVGVISNAAAPFGGVKQSGIGREGGLEGIHEYLSTKYTLTPVS</sequence>
<dbReference type="OrthoDB" id="6882680at2"/>
<dbReference type="Gene3D" id="3.40.605.10">
    <property type="entry name" value="Aldehyde Dehydrogenase, Chain A, domain 1"/>
    <property type="match status" value="1"/>
</dbReference>
<dbReference type="CDD" id="cd07103">
    <property type="entry name" value="ALDH_F5_SSADH_GabD"/>
    <property type="match status" value="1"/>
</dbReference>
<reference evidence="7 9" key="2">
    <citation type="submission" date="2018-12" db="EMBL/GenBank/DDBJ databases">
        <authorList>
            <person name="hu s."/>
            <person name="Xu Y."/>
            <person name="Xu B."/>
            <person name="Li F."/>
        </authorList>
    </citation>
    <scope>NUCLEOTIDE SEQUENCE [LARGE SCALE GENOMIC DNA]</scope>
    <source>
        <strain evidence="7 9">KSW2-17</strain>
    </source>
</reference>
<dbReference type="EMBL" id="RZGY01000005">
    <property type="protein sequence ID" value="RUQ81805.1"/>
    <property type="molecule type" value="Genomic_DNA"/>
</dbReference>
<proteinExistence type="inferred from homology"/>
<keyword evidence="2 4" id="KW-0560">Oxidoreductase</keyword>
<feature type="domain" description="Aldehyde dehydrogenase" evidence="5">
    <location>
        <begin position="21"/>
        <end position="480"/>
    </location>
</feature>
<name>A0A2P8GST9_9MICO</name>
<dbReference type="RefSeq" id="WP_106562237.1">
    <property type="nucleotide sequence ID" value="NZ_PYAU01000001.1"/>
</dbReference>
<evidence type="ECO:0000313" key="8">
    <source>
        <dbReference type="Proteomes" id="UP000241203"/>
    </source>
</evidence>
<dbReference type="SUPFAM" id="SSF53720">
    <property type="entry name" value="ALDH-like"/>
    <property type="match status" value="1"/>
</dbReference>
<dbReference type="InterPro" id="IPR029510">
    <property type="entry name" value="Ald_DH_CS_GLU"/>
</dbReference>
<dbReference type="PANTHER" id="PTHR43353:SF5">
    <property type="entry name" value="SUCCINATE-SEMIALDEHYDE DEHYDROGENASE, MITOCHONDRIAL"/>
    <property type="match status" value="1"/>
</dbReference>
<feature type="active site" evidence="3">
    <location>
        <position position="258"/>
    </location>
</feature>
<accession>A0A2P8GST9</accession>
<evidence type="ECO:0000256" key="1">
    <source>
        <dbReference type="ARBA" id="ARBA00009986"/>
    </source>
</evidence>
<evidence type="ECO:0000256" key="2">
    <source>
        <dbReference type="ARBA" id="ARBA00023002"/>
    </source>
</evidence>
<reference evidence="6 8" key="1">
    <citation type="submission" date="2018-03" db="EMBL/GenBank/DDBJ databases">
        <title>Genomic Encyclopedia of Archaeal and Bacterial Type Strains, Phase II (KMG-II): from individual species to whole genera.</title>
        <authorList>
            <person name="Goeker M."/>
        </authorList>
    </citation>
    <scope>NUCLEOTIDE SEQUENCE [LARGE SCALE GENOMIC DNA]</scope>
    <source>
        <strain evidence="6 8">DSM 21548</strain>
    </source>
</reference>
<evidence type="ECO:0000256" key="3">
    <source>
        <dbReference type="PROSITE-ProRule" id="PRU10007"/>
    </source>
</evidence>
<dbReference type="FunFam" id="3.40.605.10:FF:000026">
    <property type="entry name" value="Aldehyde dehydrogenase, putative"/>
    <property type="match status" value="1"/>
</dbReference>
<dbReference type="Proteomes" id="UP000268291">
    <property type="component" value="Unassembled WGS sequence"/>
</dbReference>
<evidence type="ECO:0000259" key="5">
    <source>
        <dbReference type="Pfam" id="PF00171"/>
    </source>
</evidence>
<dbReference type="Gene3D" id="3.40.309.10">
    <property type="entry name" value="Aldehyde Dehydrogenase, Chain A, domain 2"/>
    <property type="match status" value="1"/>
</dbReference>
<organism evidence="6 8">
    <name type="scientific">Labedella gwakjiensis</name>
    <dbReference type="NCBI Taxonomy" id="390269"/>
    <lineage>
        <taxon>Bacteria</taxon>
        <taxon>Bacillati</taxon>
        <taxon>Actinomycetota</taxon>
        <taxon>Actinomycetes</taxon>
        <taxon>Micrococcales</taxon>
        <taxon>Microbacteriaceae</taxon>
        <taxon>Labedella</taxon>
    </lineage>
</organism>
<dbReference type="InterPro" id="IPR050740">
    <property type="entry name" value="Aldehyde_DH_Superfamily"/>
</dbReference>
<protein>
    <submittedName>
        <fullName evidence="7">NAD-dependent succinate-semialdehyde dehydrogenase</fullName>
    </submittedName>
    <submittedName>
        <fullName evidence="6">Succinate-semialdehyde dehydrogenase/glutarate-semialdehyde dehydrogenase</fullName>
    </submittedName>
</protein>
<dbReference type="PROSITE" id="PS00687">
    <property type="entry name" value="ALDEHYDE_DEHYDR_GLU"/>
    <property type="match status" value="1"/>
</dbReference>
<dbReference type="InterPro" id="IPR016161">
    <property type="entry name" value="Ald_DH/histidinol_DH"/>
</dbReference>
<keyword evidence="9" id="KW-1185">Reference proteome</keyword>